<dbReference type="RefSeq" id="WP_127692734.1">
    <property type="nucleotide sequence ID" value="NZ_SACQ01000001.1"/>
</dbReference>
<dbReference type="GO" id="GO:0003723">
    <property type="term" value="F:RNA binding"/>
    <property type="evidence" value="ECO:0007669"/>
    <property type="project" value="InterPro"/>
</dbReference>
<dbReference type="InterPro" id="IPR006145">
    <property type="entry name" value="PsdUridine_synth_RsuA/RluA"/>
</dbReference>
<proteinExistence type="predicted"/>
<gene>
    <name evidence="2" type="ORF">EOE65_02625</name>
</gene>
<dbReference type="PROSITE" id="PS01129">
    <property type="entry name" value="PSI_RLU"/>
    <property type="match status" value="1"/>
</dbReference>
<feature type="domain" description="Pseudouridine synthase RsuA/RluA-like" evidence="1">
    <location>
        <begin position="89"/>
        <end position="223"/>
    </location>
</feature>
<name>A0A437QDP7_9GAMM</name>
<dbReference type="Pfam" id="PF00849">
    <property type="entry name" value="PseudoU_synth_2"/>
    <property type="match status" value="1"/>
</dbReference>
<dbReference type="PANTHER" id="PTHR21600">
    <property type="entry name" value="MITOCHONDRIAL RNA PSEUDOURIDINE SYNTHASE"/>
    <property type="match status" value="1"/>
</dbReference>
<dbReference type="AlphaFoldDB" id="A0A437QDP7"/>
<dbReference type="Proteomes" id="UP000282818">
    <property type="component" value="Unassembled WGS sequence"/>
</dbReference>
<dbReference type="GO" id="GO:0140098">
    <property type="term" value="F:catalytic activity, acting on RNA"/>
    <property type="evidence" value="ECO:0007669"/>
    <property type="project" value="UniProtKB-ARBA"/>
</dbReference>
<dbReference type="InterPro" id="IPR050188">
    <property type="entry name" value="RluA_PseudoU_synthase"/>
</dbReference>
<dbReference type="InterPro" id="IPR006224">
    <property type="entry name" value="PsdUridine_synth_RluA-like_CS"/>
</dbReference>
<dbReference type="EMBL" id="SACQ01000001">
    <property type="protein sequence ID" value="RVU32565.1"/>
    <property type="molecule type" value="Genomic_DNA"/>
</dbReference>
<keyword evidence="3" id="KW-1185">Reference proteome</keyword>
<dbReference type="CDD" id="cd02869">
    <property type="entry name" value="PseudoU_synth_RluA_like"/>
    <property type="match status" value="1"/>
</dbReference>
<organism evidence="2 3">
    <name type="scientific">Neptunomonas marina</name>
    <dbReference type="NCBI Taxonomy" id="1815562"/>
    <lineage>
        <taxon>Bacteria</taxon>
        <taxon>Pseudomonadati</taxon>
        <taxon>Pseudomonadota</taxon>
        <taxon>Gammaproteobacteria</taxon>
        <taxon>Oceanospirillales</taxon>
        <taxon>Oceanospirillaceae</taxon>
        <taxon>Neptunomonas</taxon>
    </lineage>
</organism>
<evidence type="ECO:0000313" key="2">
    <source>
        <dbReference type="EMBL" id="RVU32565.1"/>
    </source>
</evidence>
<reference evidence="2 3" key="1">
    <citation type="submission" date="2019-01" db="EMBL/GenBank/DDBJ databases">
        <authorList>
            <person name="Chen W.-M."/>
        </authorList>
    </citation>
    <scope>NUCLEOTIDE SEQUENCE [LARGE SCALE GENOMIC DNA]</scope>
    <source>
        <strain evidence="2 3">HPM-16</strain>
    </source>
</reference>
<dbReference type="GO" id="GO:0006396">
    <property type="term" value="P:RNA processing"/>
    <property type="evidence" value="ECO:0007669"/>
    <property type="project" value="UniProtKB-ARBA"/>
</dbReference>
<protein>
    <submittedName>
        <fullName evidence="2">RluA family pseudouridine synthase</fullName>
    </submittedName>
</protein>
<dbReference type="InterPro" id="IPR020103">
    <property type="entry name" value="PsdUridine_synth_cat_dom_sf"/>
</dbReference>
<dbReference type="GO" id="GO:0009982">
    <property type="term" value="F:pseudouridine synthase activity"/>
    <property type="evidence" value="ECO:0007669"/>
    <property type="project" value="InterPro"/>
</dbReference>
<dbReference type="SUPFAM" id="SSF55120">
    <property type="entry name" value="Pseudouridine synthase"/>
    <property type="match status" value="1"/>
</dbReference>
<evidence type="ECO:0000313" key="3">
    <source>
        <dbReference type="Proteomes" id="UP000282818"/>
    </source>
</evidence>
<dbReference type="GO" id="GO:0001522">
    <property type="term" value="P:pseudouridine synthesis"/>
    <property type="evidence" value="ECO:0007669"/>
    <property type="project" value="InterPro"/>
</dbReference>
<evidence type="ECO:0000259" key="1">
    <source>
        <dbReference type="Pfam" id="PF00849"/>
    </source>
</evidence>
<dbReference type="Gene3D" id="3.30.2350.10">
    <property type="entry name" value="Pseudouridine synthase"/>
    <property type="match status" value="1"/>
</dbReference>
<sequence>MRLTKKLSAQSNDLTAIEMLAQATPLSKAKLKDAMTKGAVLLRRRKTIKRLRKAQFSLVKGDELHLHYDEALLNLQPPMLEPIADLQGYSVWNKPAGVMSQGNDFGDHMSLLRIAERYFDSKRPVFLIHRLDRETSGLVLIAHNKAVASALSRLIQERKVIKHYQALVFGQAPEKTTIDRALDGKASVTHISALRYDQASNTSLINVELETGRKHQIRRHLNHIGHPIMGDPRYGQGNKNSAGLMLAANRLSFQCPISGTLVTYEIDAPFSQA</sequence>
<comment type="caution">
    <text evidence="2">The sequence shown here is derived from an EMBL/GenBank/DDBJ whole genome shotgun (WGS) entry which is preliminary data.</text>
</comment>
<accession>A0A437QDP7</accession>